<dbReference type="InterPro" id="IPR050627">
    <property type="entry name" value="Nitroreductase/BluB"/>
</dbReference>
<protein>
    <submittedName>
        <fullName evidence="2">NAD(P)H nitroreductase</fullName>
    </submittedName>
</protein>
<reference evidence="2 3" key="1">
    <citation type="submission" date="2020-11" db="EMBL/GenBank/DDBJ databases">
        <title>Pseudonocardia abyssalis sp. nov. and Pseudonocardia oceani sp. nov., description and phylogenomic analysis of two novel actinomycetes isolated from the deep Southern Ocean.</title>
        <authorList>
            <person name="Parra J."/>
        </authorList>
    </citation>
    <scope>NUCLEOTIDE SEQUENCE [LARGE SCALE GENOMIC DNA]</scope>
    <source>
        <strain evidence="2 3">KRD-168</strain>
    </source>
</reference>
<sequence length="365" mass="38206">MITGTVDHDTVHAALELAGRAPSVHNTQPWRWEFGGAAIHLHADMDRWLMATDPDGRDLLVSCGAWLHHLRMALAASDIGVTVERLPDPDDPDLLAVVALRPGADGVDRALAAEQVAAIDGRQSDRRRFGEWPVPEGFLAQLVDCAAEQGAVLRVVTEAVDRRTLAIAIRTAAVEHDDTFGYEAELRTWTGHAGRGGPEGVPAGAIPAPGSWAGTPARRFAGGDLGDAPDRFDGAAAVDGTGRGGTGRADGGPQDAATVLVLGTSSDDRLSHLRAGEAVSAVLLRATTLGLASSVLSEPLELAGTRELVRDEVLGGTLSPQLVLRIGWPPATGPVPSRTGRRSPSGEPADRPSDRLTSDRVRSAP</sequence>
<proteinExistence type="predicted"/>
<evidence type="ECO:0000256" key="1">
    <source>
        <dbReference type="SAM" id="MobiDB-lite"/>
    </source>
</evidence>
<evidence type="ECO:0000313" key="3">
    <source>
        <dbReference type="Proteomes" id="UP000694287"/>
    </source>
</evidence>
<organism evidence="2 3">
    <name type="scientific">Pseudonocardia abyssalis</name>
    <dbReference type="NCBI Taxonomy" id="2792008"/>
    <lineage>
        <taxon>Bacteria</taxon>
        <taxon>Bacillati</taxon>
        <taxon>Actinomycetota</taxon>
        <taxon>Actinomycetes</taxon>
        <taxon>Pseudonocardiales</taxon>
        <taxon>Pseudonocardiaceae</taxon>
        <taxon>Pseudonocardia</taxon>
    </lineage>
</organism>
<evidence type="ECO:0000313" key="2">
    <source>
        <dbReference type="EMBL" id="MBW0135141.1"/>
    </source>
</evidence>
<dbReference type="NCBIfam" id="NF047509">
    <property type="entry name" value="Rv3131_FMN_oxido"/>
    <property type="match status" value="1"/>
</dbReference>
<keyword evidence="3" id="KW-1185">Reference proteome</keyword>
<gene>
    <name evidence="2" type="ORF">I4I81_12875</name>
</gene>
<dbReference type="RefSeq" id="WP_218600873.1">
    <property type="nucleotide sequence ID" value="NZ_JADQDJ010000005.1"/>
</dbReference>
<accession>A0ABS6US97</accession>
<dbReference type="PANTHER" id="PTHR23026">
    <property type="entry name" value="NADPH NITROREDUCTASE"/>
    <property type="match status" value="1"/>
</dbReference>
<dbReference type="EMBL" id="JADQDK010000001">
    <property type="protein sequence ID" value="MBW0135141.1"/>
    <property type="molecule type" value="Genomic_DNA"/>
</dbReference>
<feature type="region of interest" description="Disordered" evidence="1">
    <location>
        <begin position="327"/>
        <end position="365"/>
    </location>
</feature>
<name>A0ABS6US97_9PSEU</name>
<feature type="compositionally biased region" description="Basic and acidic residues" evidence="1">
    <location>
        <begin position="348"/>
        <end position="365"/>
    </location>
</feature>
<comment type="caution">
    <text evidence="2">The sequence shown here is derived from an EMBL/GenBank/DDBJ whole genome shotgun (WGS) entry which is preliminary data.</text>
</comment>
<dbReference type="Proteomes" id="UP000694287">
    <property type="component" value="Unassembled WGS sequence"/>
</dbReference>
<dbReference type="PANTHER" id="PTHR23026:SF123">
    <property type="entry name" value="NAD(P)H NITROREDUCTASE RV3131-RELATED"/>
    <property type="match status" value="1"/>
</dbReference>